<name>A0A3G2QZH8_9STRA</name>
<evidence type="ECO:0000256" key="4">
    <source>
        <dbReference type="ARBA" id="ARBA00023274"/>
    </source>
</evidence>
<evidence type="ECO:0000256" key="2">
    <source>
        <dbReference type="ARBA" id="ARBA00005251"/>
    </source>
</evidence>
<dbReference type="AlphaFoldDB" id="A0A3G2QZH8"/>
<sequence length="134" mass="15307">MIENNINLFTGIGKRKTSVAKVFLKEGSGILTVNNKSFDDFFSGIKEEQEFIKSPFLLVDLSNQYNIDIKVKGGGISSQLDAIRLAIAKAVCMINSNYRQILNQKLMLRRDSRIKERRKYGLKKARKASQYSKR</sequence>
<organism evidence="6">
    <name type="scientific">Synura uvella</name>
    <dbReference type="NCBI Taxonomy" id="52557"/>
    <lineage>
        <taxon>Eukaryota</taxon>
        <taxon>Sar</taxon>
        <taxon>Stramenopiles</taxon>
        <taxon>Ochrophyta</taxon>
        <taxon>Synurophyceae</taxon>
        <taxon>Synurales</taxon>
        <taxon>Mallomonadaceae</taxon>
        <taxon>Synura</taxon>
    </lineage>
</organism>
<dbReference type="EMBL" id="MH795130">
    <property type="protein sequence ID" value="AYO28409.1"/>
    <property type="molecule type" value="Genomic_DNA"/>
</dbReference>
<dbReference type="GeneID" id="38571733"/>
<dbReference type="Pfam" id="PF00380">
    <property type="entry name" value="Ribosomal_S9"/>
    <property type="match status" value="1"/>
</dbReference>
<dbReference type="GO" id="GO:0009536">
    <property type="term" value="C:plastid"/>
    <property type="evidence" value="ECO:0007669"/>
    <property type="project" value="UniProtKB-SubCell"/>
</dbReference>
<evidence type="ECO:0000256" key="1">
    <source>
        <dbReference type="ARBA" id="ARBA00004474"/>
    </source>
</evidence>
<dbReference type="InterPro" id="IPR020568">
    <property type="entry name" value="Ribosomal_Su5_D2-typ_SF"/>
</dbReference>
<dbReference type="InterPro" id="IPR023035">
    <property type="entry name" value="Ribosomal_uS9_bac/plastid"/>
</dbReference>
<dbReference type="InterPro" id="IPR014721">
    <property type="entry name" value="Ribsml_uS5_D2-typ_fold_subgr"/>
</dbReference>
<gene>
    <name evidence="6" type="primary">rps9</name>
</gene>
<accession>A0A3G2QZH8</accession>
<dbReference type="InterPro" id="IPR020574">
    <property type="entry name" value="Ribosomal_uS9_CS"/>
</dbReference>
<dbReference type="HAMAP" id="MF_00532_B">
    <property type="entry name" value="Ribosomal_uS9_B"/>
    <property type="match status" value="1"/>
</dbReference>
<evidence type="ECO:0000256" key="5">
    <source>
        <dbReference type="RuleBase" id="RU003815"/>
    </source>
</evidence>
<keyword evidence="6" id="KW-0934">Plastid</keyword>
<evidence type="ECO:0000313" key="6">
    <source>
        <dbReference type="EMBL" id="AYO28409.1"/>
    </source>
</evidence>
<comment type="similarity">
    <text evidence="2 5">Belongs to the universal ribosomal protein uS9 family.</text>
</comment>
<keyword evidence="4 5" id="KW-0687">Ribonucleoprotein</keyword>
<proteinExistence type="inferred from homology"/>
<dbReference type="Gene3D" id="3.30.230.10">
    <property type="match status" value="1"/>
</dbReference>
<dbReference type="SUPFAM" id="SSF54211">
    <property type="entry name" value="Ribosomal protein S5 domain 2-like"/>
    <property type="match status" value="1"/>
</dbReference>
<dbReference type="InterPro" id="IPR000754">
    <property type="entry name" value="Ribosomal_uS9"/>
</dbReference>
<dbReference type="PANTHER" id="PTHR21569">
    <property type="entry name" value="RIBOSOMAL PROTEIN S9"/>
    <property type="match status" value="1"/>
</dbReference>
<dbReference type="PROSITE" id="PS00360">
    <property type="entry name" value="RIBOSOMAL_S9"/>
    <property type="match status" value="1"/>
</dbReference>
<evidence type="ECO:0000256" key="3">
    <source>
        <dbReference type="ARBA" id="ARBA00022980"/>
    </source>
</evidence>
<dbReference type="FunFam" id="3.30.230.10:FF:000001">
    <property type="entry name" value="30S ribosomal protein S9"/>
    <property type="match status" value="1"/>
</dbReference>
<reference evidence="6" key="1">
    <citation type="submission" date="2018-08" db="EMBL/GenBank/DDBJ databases">
        <title>Comparative Plastid Genomics of Synurophyceae: Evolutionary Evidence of Lateral Gene Transfer and Inverted Repeat Dynamics.</title>
        <authorList>
            <person name="Kim J.I."/>
            <person name="Shin H."/>
            <person name="Skaloud P."/>
            <person name="Jung J."/>
            <person name="Yoon H.S."/>
            <person name="Archibald J.M."/>
            <person name="Shin W."/>
        </authorList>
    </citation>
    <scope>NUCLEOTIDE SEQUENCE</scope>
    <source>
        <strain evidence="6">FBCC200023</strain>
    </source>
</reference>
<dbReference type="GO" id="GO:0015935">
    <property type="term" value="C:small ribosomal subunit"/>
    <property type="evidence" value="ECO:0007669"/>
    <property type="project" value="TreeGrafter"/>
</dbReference>
<dbReference type="PANTHER" id="PTHR21569:SF1">
    <property type="entry name" value="SMALL RIBOSOMAL SUBUNIT PROTEIN US9M"/>
    <property type="match status" value="1"/>
</dbReference>
<geneLocation type="plastid" evidence="6"/>
<dbReference type="RefSeq" id="YP_009545255.1">
    <property type="nucleotide sequence ID" value="NC_040134.1"/>
</dbReference>
<dbReference type="GO" id="GO:0003723">
    <property type="term" value="F:RNA binding"/>
    <property type="evidence" value="ECO:0007669"/>
    <property type="project" value="TreeGrafter"/>
</dbReference>
<dbReference type="NCBIfam" id="NF001099">
    <property type="entry name" value="PRK00132.1"/>
    <property type="match status" value="1"/>
</dbReference>
<keyword evidence="3 5" id="KW-0689">Ribosomal protein</keyword>
<dbReference type="GO" id="GO:0003735">
    <property type="term" value="F:structural constituent of ribosome"/>
    <property type="evidence" value="ECO:0007669"/>
    <property type="project" value="InterPro"/>
</dbReference>
<comment type="subcellular location">
    <subcellularLocation>
        <location evidence="1">Plastid</location>
    </subcellularLocation>
</comment>
<dbReference type="GO" id="GO:0006412">
    <property type="term" value="P:translation"/>
    <property type="evidence" value="ECO:0007669"/>
    <property type="project" value="InterPro"/>
</dbReference>
<protein>
    <submittedName>
        <fullName evidence="6">Ribosomal protein S9</fullName>
    </submittedName>
</protein>